<protein>
    <submittedName>
        <fullName evidence="3">ATP-binding protein</fullName>
    </submittedName>
</protein>
<dbReference type="SUPFAM" id="SSF52540">
    <property type="entry name" value="P-loop containing nucleoside triphosphate hydrolases"/>
    <property type="match status" value="1"/>
</dbReference>
<keyword evidence="3" id="KW-0547">Nucleotide-binding</keyword>
<sequence>MIKGLKFKNKVLNFTSDKIDATDENVFTVIIGKNGSGKSTLFQNLILSLLSSNQIDLPITDIKRIYKKPITKIIAVSTTAFDKFPIRKLSEKYKYLGLRGLSSHDYSKSYLSLIIGSFLDSLISSKQERLTNVLNHLGFEGKIKIKLALGLGNNVIRRFSNNNEDQDVLQLMYRLYVKAQLGNEKISDFYFDSNNKSYHHLAYSIKSKPNQNDYFNISELNYLDDTKTIHNKFIEFQKTLDILVSEPFYSHKRIMNLIVENGNIFHEEHLLPITPDISYLLNAGILRLEGVELYKTISNEKVKIENASSGEQSLIISILGIFSAIKDNSIIFIDEPETSLHPEWQERYMHILISTFKSFKNCHFIIATHSPQIISQLEDSNCYVMSMDDGLAKSAISYINKSSDFQLATLFNSPGFSNEYLTRVSLTLFSKIKNTKTIDDNDKKLLNDLKEILTVIRKTDPVYSLIQAVIEASDYYG</sequence>
<accession>A0A9D7AHB3</accession>
<evidence type="ECO:0000259" key="1">
    <source>
        <dbReference type="Pfam" id="PF13175"/>
    </source>
</evidence>
<dbReference type="InterPro" id="IPR051396">
    <property type="entry name" value="Bact_Antivir_Def_Nuclease"/>
</dbReference>
<dbReference type="Gene3D" id="3.40.50.300">
    <property type="entry name" value="P-loop containing nucleotide triphosphate hydrolases"/>
    <property type="match status" value="2"/>
</dbReference>
<organism evidence="3 4">
    <name type="scientific">Limnobaculum xujianqingii</name>
    <dbReference type="NCBI Taxonomy" id="2738837"/>
    <lineage>
        <taxon>Bacteria</taxon>
        <taxon>Pseudomonadati</taxon>
        <taxon>Pseudomonadota</taxon>
        <taxon>Gammaproteobacteria</taxon>
        <taxon>Enterobacterales</taxon>
        <taxon>Budviciaceae</taxon>
        <taxon>Limnobaculum</taxon>
    </lineage>
</organism>
<evidence type="ECO:0000313" key="2">
    <source>
        <dbReference type="EMBL" id="MBK5072726.1"/>
    </source>
</evidence>
<dbReference type="EMBL" id="JADRCP010000001">
    <property type="protein sequence ID" value="MBK5176035.1"/>
    <property type="molecule type" value="Genomic_DNA"/>
</dbReference>
<dbReference type="Proteomes" id="UP001296969">
    <property type="component" value="Unassembled WGS sequence"/>
</dbReference>
<dbReference type="RefSeq" id="WP_228397754.1">
    <property type="nucleotide sequence ID" value="NZ_JADRCP010000001.1"/>
</dbReference>
<keyword evidence="3" id="KW-0067">ATP-binding</keyword>
<name>A0A9D7AHB3_9GAMM</name>
<dbReference type="PANTHER" id="PTHR43581">
    <property type="entry name" value="ATP/GTP PHOSPHATASE"/>
    <property type="match status" value="1"/>
</dbReference>
<feature type="domain" description="Endonuclease GajA/Old nuclease/RecF-like AAA" evidence="1">
    <location>
        <begin position="18"/>
        <end position="374"/>
    </location>
</feature>
<evidence type="ECO:0000313" key="4">
    <source>
        <dbReference type="Proteomes" id="UP000807542"/>
    </source>
</evidence>
<proteinExistence type="predicted"/>
<reference evidence="3 5" key="1">
    <citation type="submission" date="2020-11" db="EMBL/GenBank/DDBJ databases">
        <title>Insectihabitans protaetiae gen. nov. sp. nov. and Insectihabitans allomyrinae sp. nov., isolated from larvae of Protaetia brevitarsis seulensis and Allomyrina dichotoma, respectively.</title>
        <authorList>
            <person name="Lee S.D."/>
            <person name="Byeon Y.-S."/>
            <person name="Kim S.-M."/>
            <person name="Yang H.L."/>
            <person name="Kim I.S."/>
        </authorList>
    </citation>
    <scope>NUCLEOTIDE SEQUENCE</scope>
    <source>
        <strain evidence="3">CWB-B4</strain>
        <strain evidence="2 5">CWB-B43</strain>
    </source>
</reference>
<dbReference type="AlphaFoldDB" id="A0A9D7AHB3"/>
<dbReference type="InterPro" id="IPR041685">
    <property type="entry name" value="AAA_GajA/Old/RecF-like"/>
</dbReference>
<dbReference type="EMBL" id="JADRCQ010000001">
    <property type="protein sequence ID" value="MBK5072726.1"/>
    <property type="molecule type" value="Genomic_DNA"/>
</dbReference>
<dbReference type="Proteomes" id="UP000807542">
    <property type="component" value="Unassembled WGS sequence"/>
</dbReference>
<dbReference type="Pfam" id="PF13175">
    <property type="entry name" value="AAA_15"/>
    <property type="match status" value="1"/>
</dbReference>
<dbReference type="InterPro" id="IPR027417">
    <property type="entry name" value="P-loop_NTPase"/>
</dbReference>
<dbReference type="PANTHER" id="PTHR43581:SF2">
    <property type="entry name" value="EXCINUCLEASE ATPASE SUBUNIT"/>
    <property type="match status" value="1"/>
</dbReference>
<dbReference type="GO" id="GO:0005524">
    <property type="term" value="F:ATP binding"/>
    <property type="evidence" value="ECO:0007669"/>
    <property type="project" value="UniProtKB-KW"/>
</dbReference>
<comment type="caution">
    <text evidence="3">The sequence shown here is derived from an EMBL/GenBank/DDBJ whole genome shotgun (WGS) entry which is preliminary data.</text>
</comment>
<gene>
    <name evidence="3" type="ORF">I2492_06830</name>
    <name evidence="2" type="ORF">I2493_06830</name>
</gene>
<evidence type="ECO:0000313" key="5">
    <source>
        <dbReference type="Proteomes" id="UP001296969"/>
    </source>
</evidence>
<keyword evidence="5" id="KW-1185">Reference proteome</keyword>
<evidence type="ECO:0000313" key="3">
    <source>
        <dbReference type="EMBL" id="MBK5176035.1"/>
    </source>
</evidence>